<dbReference type="OrthoDB" id="7450323at2"/>
<dbReference type="EMBL" id="LLZS01000003">
    <property type="protein sequence ID" value="KUR72420.1"/>
    <property type="molecule type" value="Genomic_DNA"/>
</dbReference>
<dbReference type="Proteomes" id="UP000058012">
    <property type="component" value="Unassembled WGS sequence"/>
</dbReference>
<keyword evidence="4" id="KW-1185">Reference proteome</keyword>
<organism evidence="3 4">
    <name type="scientific">Novosphingobium fuchskuhlense</name>
    <dbReference type="NCBI Taxonomy" id="1117702"/>
    <lineage>
        <taxon>Bacteria</taxon>
        <taxon>Pseudomonadati</taxon>
        <taxon>Pseudomonadota</taxon>
        <taxon>Alphaproteobacteria</taxon>
        <taxon>Sphingomonadales</taxon>
        <taxon>Sphingomonadaceae</taxon>
        <taxon>Novosphingobium</taxon>
    </lineage>
</organism>
<feature type="transmembrane region" description="Helical" evidence="2">
    <location>
        <begin position="41"/>
        <end position="64"/>
    </location>
</feature>
<gene>
    <name evidence="3" type="ORF">AQZ52_03950</name>
</gene>
<keyword evidence="2" id="KW-1133">Transmembrane helix</keyword>
<sequence>MGRRGFGIGAIMGGFSTYMLAKRTELMGDLAPAGSDVRLTYHMVALALMAVALLMFIRAGLTIVRTLTGRARKPAQKSARGFAAEPAEPSSFDADAALARYVERKALEPKPVANPERQPAPVHRGFGRKAV</sequence>
<keyword evidence="2" id="KW-0472">Membrane</keyword>
<reference evidence="3 4" key="1">
    <citation type="submission" date="2015-10" db="EMBL/GenBank/DDBJ databases">
        <title>Draft genome sequence of Novosphingobium fuchskuhlense DSM 25065 isolated from a surface water sample of the southwest basin of Lake Grosse Fuchskuhle.</title>
        <authorList>
            <person name="Ruckert C."/>
            <person name="Winkler A."/>
            <person name="Glaeser J."/>
            <person name="Grossart H.-P."/>
            <person name="Kalinowski J."/>
            <person name="Glaeser S."/>
        </authorList>
    </citation>
    <scope>NUCLEOTIDE SEQUENCE [LARGE SCALE GENOMIC DNA]</scope>
    <source>
        <strain evidence="3 4">FNE08-7</strain>
    </source>
</reference>
<keyword evidence="2" id="KW-0812">Transmembrane</keyword>
<evidence type="ECO:0000313" key="3">
    <source>
        <dbReference type="EMBL" id="KUR72420.1"/>
    </source>
</evidence>
<evidence type="ECO:0000313" key="4">
    <source>
        <dbReference type="Proteomes" id="UP000058012"/>
    </source>
</evidence>
<feature type="transmembrane region" description="Helical" evidence="2">
    <location>
        <begin position="5"/>
        <end position="21"/>
    </location>
</feature>
<name>A0A117UX20_9SPHN</name>
<accession>A0A117UX20</accession>
<dbReference type="RefSeq" id="WP_067906590.1">
    <property type="nucleotide sequence ID" value="NZ_KQ954244.1"/>
</dbReference>
<proteinExistence type="predicted"/>
<feature type="region of interest" description="Disordered" evidence="1">
    <location>
        <begin position="108"/>
        <end position="131"/>
    </location>
</feature>
<evidence type="ECO:0000256" key="2">
    <source>
        <dbReference type="SAM" id="Phobius"/>
    </source>
</evidence>
<protein>
    <submittedName>
        <fullName evidence="3">Uncharacterized protein</fullName>
    </submittedName>
</protein>
<dbReference type="AlphaFoldDB" id="A0A117UX20"/>
<evidence type="ECO:0000256" key="1">
    <source>
        <dbReference type="SAM" id="MobiDB-lite"/>
    </source>
</evidence>
<comment type="caution">
    <text evidence="3">The sequence shown here is derived from an EMBL/GenBank/DDBJ whole genome shotgun (WGS) entry which is preliminary data.</text>
</comment>